<proteinExistence type="predicted"/>
<evidence type="ECO:0000313" key="1">
    <source>
        <dbReference type="Proteomes" id="UP000887579"/>
    </source>
</evidence>
<dbReference type="WBParaSite" id="ES5_v2.g14970.t1">
    <property type="protein sequence ID" value="ES5_v2.g14970.t1"/>
    <property type="gene ID" value="ES5_v2.g14970"/>
</dbReference>
<evidence type="ECO:0000313" key="2">
    <source>
        <dbReference type="WBParaSite" id="ES5_v2.g14970.t1"/>
    </source>
</evidence>
<reference evidence="2" key="1">
    <citation type="submission" date="2022-11" db="UniProtKB">
        <authorList>
            <consortium name="WormBaseParasite"/>
        </authorList>
    </citation>
    <scope>IDENTIFICATION</scope>
</reference>
<name>A0AC34FCX0_9BILA</name>
<organism evidence="1 2">
    <name type="scientific">Panagrolaimus sp. ES5</name>
    <dbReference type="NCBI Taxonomy" id="591445"/>
    <lineage>
        <taxon>Eukaryota</taxon>
        <taxon>Metazoa</taxon>
        <taxon>Ecdysozoa</taxon>
        <taxon>Nematoda</taxon>
        <taxon>Chromadorea</taxon>
        <taxon>Rhabditida</taxon>
        <taxon>Tylenchina</taxon>
        <taxon>Panagrolaimomorpha</taxon>
        <taxon>Panagrolaimoidea</taxon>
        <taxon>Panagrolaimidae</taxon>
        <taxon>Panagrolaimus</taxon>
    </lineage>
</organism>
<sequence>MDTSLPFDNISPPSQQQQFPETSQQFTPIHEHYYPSPGESDTPDSQYLQPPPQTPNLGSFVASTQKTTSAKTAQSRKKVADTPTTPKISTRKQIRPPQQQKKSVNDKLVDDIVEHIMANRDIYPVTSNEKILNKDERVIPVSDLKKSVTRYLDAKPGEKTPPGTNRIASVLKADPQICCPTIVNLYQKVDEIEHFLDHNEAIATRDPNLIVSYLIKHLPKITVCSVYPLKAYYMCIHGLFCINNLCEIEKILTF</sequence>
<dbReference type="Proteomes" id="UP000887579">
    <property type="component" value="Unplaced"/>
</dbReference>
<protein>
    <submittedName>
        <fullName evidence="2">Uncharacterized protein</fullName>
    </submittedName>
</protein>
<accession>A0AC34FCX0</accession>